<dbReference type="FunFam" id="2.40.50.140:FF:000002">
    <property type="entry name" value="Translation initiation factor IF-1"/>
    <property type="match status" value="1"/>
</dbReference>
<keyword evidence="5 7" id="KW-0648">Protein biosynthesis</keyword>
<dbReference type="GO" id="GO:0003743">
    <property type="term" value="F:translation initiation factor activity"/>
    <property type="evidence" value="ECO:0007669"/>
    <property type="project" value="UniProtKB-UniRule"/>
</dbReference>
<gene>
    <name evidence="9" type="primary">infA_1</name>
    <name evidence="10" type="synonym">infA_0</name>
    <name evidence="9" type="ORF">g.33180</name>
    <name evidence="10" type="ORF">g.33182</name>
</gene>
<name>A0A1D1YW30_9ARAE</name>
<dbReference type="GO" id="GO:0005829">
    <property type="term" value="C:cytosol"/>
    <property type="evidence" value="ECO:0007669"/>
    <property type="project" value="TreeGrafter"/>
</dbReference>
<dbReference type="HAMAP" id="MF_00075">
    <property type="entry name" value="IF_1"/>
    <property type="match status" value="1"/>
</dbReference>
<dbReference type="EMBL" id="GDJX01009126">
    <property type="protein sequence ID" value="JAT58810.1"/>
    <property type="molecule type" value="Transcribed_RNA"/>
</dbReference>
<accession>A0A1D1YW30</accession>
<dbReference type="NCBIfam" id="TIGR00008">
    <property type="entry name" value="infA"/>
    <property type="match status" value="1"/>
</dbReference>
<dbReference type="SUPFAM" id="SSF50249">
    <property type="entry name" value="Nucleic acid-binding proteins"/>
    <property type="match status" value="1"/>
</dbReference>
<dbReference type="Pfam" id="PF01176">
    <property type="entry name" value="eIF-1a"/>
    <property type="match status" value="1"/>
</dbReference>
<dbReference type="PANTHER" id="PTHR33370:SF1">
    <property type="entry name" value="TRANSLATION INITIATION FACTOR IF-1, CHLOROPLASTIC"/>
    <property type="match status" value="1"/>
</dbReference>
<evidence type="ECO:0000313" key="10">
    <source>
        <dbReference type="EMBL" id="JAT63766.1"/>
    </source>
</evidence>
<comment type="subunit">
    <text evidence="3">Component of the 30S ribosomal translation pre-initiation complex which assembles on the 30S ribosome in the order IF-2 and IF-3, IF-1 and N-formylmethionyl-tRNA(fMet); mRNA recruitment can occur at any time during PIC assembly.</text>
</comment>
<evidence type="ECO:0000256" key="7">
    <source>
        <dbReference type="PROSITE-ProRule" id="PRU00181"/>
    </source>
</evidence>
<protein>
    <recommendedName>
        <fullName evidence="6">Translation initiation factor IF-1, chloroplastic</fullName>
    </recommendedName>
</protein>
<dbReference type="Gene3D" id="2.40.50.140">
    <property type="entry name" value="Nucleic acid-binding proteins"/>
    <property type="match status" value="1"/>
</dbReference>
<sequence>MSVVFHPLPTSCAPAAASRSPGSHVAQRRSLVSPSSYSHGKYTHFSLQCIYHPADTNPLLPAPSRSLPSKKYPGFCQKDYFFAGPCICSSGDGGGSILVRCTRPPALGSTFPYGVPEVAAFWSGPTGVSPLRRWYSTSQVAAAGRPSNSKKEDKLVTEGLITELLSNCMFRVRLDNGEVILGYVSGKMRTKMVRVMVGDRVKIEVSRYDSTKGRIVYRLRSKSSTD</sequence>
<evidence type="ECO:0000256" key="1">
    <source>
        <dbReference type="ARBA" id="ARBA00003935"/>
    </source>
</evidence>
<dbReference type="PANTHER" id="PTHR33370">
    <property type="entry name" value="TRANSLATION INITIATION FACTOR IF-1, CHLOROPLASTIC"/>
    <property type="match status" value="1"/>
</dbReference>
<evidence type="ECO:0000259" key="8">
    <source>
        <dbReference type="PROSITE" id="PS50832"/>
    </source>
</evidence>
<dbReference type="GO" id="GO:0003723">
    <property type="term" value="F:RNA binding"/>
    <property type="evidence" value="ECO:0007669"/>
    <property type="project" value="InterPro"/>
</dbReference>
<feature type="domain" description="S1-like" evidence="8">
    <location>
        <begin position="151"/>
        <end position="220"/>
    </location>
</feature>
<dbReference type="InterPro" id="IPR012340">
    <property type="entry name" value="NA-bd_OB-fold"/>
</dbReference>
<organism evidence="9">
    <name type="scientific">Anthurium amnicola</name>
    <dbReference type="NCBI Taxonomy" id="1678845"/>
    <lineage>
        <taxon>Eukaryota</taxon>
        <taxon>Viridiplantae</taxon>
        <taxon>Streptophyta</taxon>
        <taxon>Embryophyta</taxon>
        <taxon>Tracheophyta</taxon>
        <taxon>Spermatophyta</taxon>
        <taxon>Magnoliopsida</taxon>
        <taxon>Liliopsida</taxon>
        <taxon>Araceae</taxon>
        <taxon>Pothoideae</taxon>
        <taxon>Potheae</taxon>
        <taxon>Anthurium</taxon>
    </lineage>
</organism>
<comment type="function">
    <text evidence="1">One of the essential components for the initiation of protein synthesis. Stabilizes the binding of IF-2 and IF-3 on the 30S subunit to which N-formylmethionyl-tRNA(fMet) subsequently binds. Helps modulate mRNA selection, yielding the 30S pre-initiation complex (PIC). Upon addition of the 50S ribosomal subunit IF-1, IF-2 and IF-3 are released leaving the mature 70S translation initiation complex.</text>
</comment>
<evidence type="ECO:0000256" key="4">
    <source>
        <dbReference type="ARBA" id="ARBA00022540"/>
    </source>
</evidence>
<evidence type="ECO:0000256" key="2">
    <source>
        <dbReference type="ARBA" id="ARBA00010939"/>
    </source>
</evidence>
<dbReference type="InterPro" id="IPR006196">
    <property type="entry name" value="RNA-binding_domain_S1_IF1"/>
</dbReference>
<dbReference type="AlphaFoldDB" id="A0A1D1YW30"/>
<dbReference type="CDD" id="cd04451">
    <property type="entry name" value="S1_IF1"/>
    <property type="match status" value="1"/>
</dbReference>
<proteinExistence type="inferred from homology"/>
<dbReference type="PROSITE" id="PS50832">
    <property type="entry name" value="S1_IF1_TYPE"/>
    <property type="match status" value="1"/>
</dbReference>
<keyword evidence="4 7" id="KW-0396">Initiation factor</keyword>
<dbReference type="GO" id="GO:0043022">
    <property type="term" value="F:ribosome binding"/>
    <property type="evidence" value="ECO:0007669"/>
    <property type="project" value="TreeGrafter"/>
</dbReference>
<reference evidence="9" key="1">
    <citation type="submission" date="2015-07" db="EMBL/GenBank/DDBJ databases">
        <title>Transcriptome Assembly of Anthurium amnicola.</title>
        <authorList>
            <person name="Suzuki J."/>
        </authorList>
    </citation>
    <scope>NUCLEOTIDE SEQUENCE</scope>
</reference>
<evidence type="ECO:0000313" key="9">
    <source>
        <dbReference type="EMBL" id="JAT58810.1"/>
    </source>
</evidence>
<dbReference type="InterPro" id="IPR004368">
    <property type="entry name" value="TIF_IF1"/>
</dbReference>
<evidence type="ECO:0000256" key="5">
    <source>
        <dbReference type="ARBA" id="ARBA00022917"/>
    </source>
</evidence>
<comment type="similarity">
    <text evidence="2">Belongs to the IF-1 family.</text>
</comment>
<evidence type="ECO:0000256" key="6">
    <source>
        <dbReference type="ARBA" id="ARBA00068272"/>
    </source>
</evidence>
<dbReference type="EMBL" id="GDJX01004170">
    <property type="protein sequence ID" value="JAT63766.1"/>
    <property type="molecule type" value="Transcribed_RNA"/>
</dbReference>
<evidence type="ECO:0000256" key="3">
    <source>
        <dbReference type="ARBA" id="ARBA00011599"/>
    </source>
</evidence>